<evidence type="ECO:0008006" key="3">
    <source>
        <dbReference type="Google" id="ProtNLM"/>
    </source>
</evidence>
<name>A0A0S2TFE9_9GAMM</name>
<dbReference type="InterPro" id="IPR038396">
    <property type="entry name" value="SpoIIAA-like_sf"/>
</dbReference>
<dbReference type="InterPro" id="IPR036513">
    <property type="entry name" value="STAS_dom_sf"/>
</dbReference>
<dbReference type="Proteomes" id="UP000055136">
    <property type="component" value="Chromosome"/>
</dbReference>
<protein>
    <recommendedName>
        <fullName evidence="3">STAS/SEC14 domain-containing protein</fullName>
    </recommendedName>
</protein>
<proteinExistence type="predicted"/>
<dbReference type="KEGG" id="tee:Tel_12365"/>
<dbReference type="Gene3D" id="3.40.50.10600">
    <property type="entry name" value="SpoIIaa-like domains"/>
    <property type="match status" value="1"/>
</dbReference>
<evidence type="ECO:0000313" key="1">
    <source>
        <dbReference type="EMBL" id="ALP53864.1"/>
    </source>
</evidence>
<dbReference type="Pfam" id="PF11964">
    <property type="entry name" value="SpoIIAA-like"/>
    <property type="match status" value="1"/>
</dbReference>
<dbReference type="SUPFAM" id="SSF52091">
    <property type="entry name" value="SpoIIaa-like"/>
    <property type="match status" value="1"/>
</dbReference>
<dbReference type="STRING" id="1748243.Tel_12365"/>
<gene>
    <name evidence="1" type="ORF">Tel_12365</name>
</gene>
<dbReference type="AlphaFoldDB" id="A0A0S2TFE9"/>
<evidence type="ECO:0000313" key="2">
    <source>
        <dbReference type="Proteomes" id="UP000055136"/>
    </source>
</evidence>
<organism evidence="1 2">
    <name type="scientific">Candidatus Tenderia electrophaga</name>
    <dbReference type="NCBI Taxonomy" id="1748243"/>
    <lineage>
        <taxon>Bacteria</taxon>
        <taxon>Pseudomonadati</taxon>
        <taxon>Pseudomonadota</taxon>
        <taxon>Gammaproteobacteria</taxon>
        <taxon>Candidatus Tenderiales</taxon>
        <taxon>Candidatus Tenderiaceae</taxon>
        <taxon>Candidatus Tenderia</taxon>
    </lineage>
</organism>
<sequence>MSLHRHGLSIGIESVGDDFFLTFKATGTLTHADYERIVPMIDSALAGMSDAKIKAYIDLSELEGWEARAAWNDFKLGLKYRGEFEKIAVFGSHKWQEYAAKVASWFVSGEVEYFPSADAALQWLQQ</sequence>
<dbReference type="InterPro" id="IPR021866">
    <property type="entry name" value="SpoIIAA-like"/>
</dbReference>
<dbReference type="EMBL" id="CP013099">
    <property type="protein sequence ID" value="ALP53864.1"/>
    <property type="molecule type" value="Genomic_DNA"/>
</dbReference>
<keyword evidence="2" id="KW-1185">Reference proteome</keyword>
<reference evidence="1" key="1">
    <citation type="submission" date="2015-10" db="EMBL/GenBank/DDBJ databases">
        <title>Description of Candidatus Tenderia electrophaga gen. nov, sp. nov., an Uncultivated Electroautotroph from a Biocathode Enrichment.</title>
        <authorList>
            <person name="Eddie B.J."/>
            <person name="Malanoski A.P."/>
            <person name="Wang Z."/>
            <person name="Hall R.J."/>
            <person name="Oh S.D."/>
            <person name="Heiner C."/>
            <person name="Lin B."/>
            <person name="Strycharz-Glaven S.M."/>
        </authorList>
    </citation>
    <scope>NUCLEOTIDE SEQUENCE [LARGE SCALE GENOMIC DNA]</scope>
    <source>
        <strain evidence="1">NRL1</strain>
    </source>
</reference>
<accession>A0A0S2TFE9</accession>